<name>A0A5U9I442_SALET</name>
<dbReference type="AlphaFoldDB" id="A0A5U9I442"/>
<comment type="caution">
    <text evidence="1">The sequence shown here is derived from an EMBL/GenBank/DDBJ whole genome shotgun (WGS) entry which is preliminary data.</text>
</comment>
<dbReference type="Pfam" id="PF23899">
    <property type="entry name" value="SU10_portal"/>
    <property type="match status" value="1"/>
</dbReference>
<dbReference type="EMBL" id="AAGUVH010000025">
    <property type="protein sequence ID" value="EBS2301359.1"/>
    <property type="molecule type" value="Genomic_DNA"/>
</dbReference>
<proteinExistence type="predicted"/>
<accession>A0A5U9I442</accession>
<organism evidence="1">
    <name type="scientific">Salmonella enterica subsp. enterica serovar Saintpaul</name>
    <dbReference type="NCBI Taxonomy" id="90105"/>
    <lineage>
        <taxon>Bacteria</taxon>
        <taxon>Pseudomonadati</taxon>
        <taxon>Pseudomonadota</taxon>
        <taxon>Gammaproteobacteria</taxon>
        <taxon>Enterobacterales</taxon>
        <taxon>Enterobacteriaceae</taxon>
        <taxon>Salmonella</taxon>
    </lineage>
</organism>
<reference evidence="1" key="1">
    <citation type="submission" date="2018-07" db="EMBL/GenBank/DDBJ databases">
        <authorList>
            <person name="Ashton P.M."/>
            <person name="Dallman T."/>
            <person name="Nair S."/>
            <person name="De Pinna E."/>
            <person name="Peters T."/>
            <person name="Grant K."/>
        </authorList>
    </citation>
    <scope>NUCLEOTIDE SEQUENCE</scope>
    <source>
        <strain evidence="1">152466</strain>
    </source>
</reference>
<evidence type="ECO:0008006" key="2">
    <source>
        <dbReference type="Google" id="ProtNLM"/>
    </source>
</evidence>
<dbReference type="InterPro" id="IPR056909">
    <property type="entry name" value="SU10_portal"/>
</dbReference>
<protein>
    <recommendedName>
        <fullName evidence="2">Portal protein</fullName>
    </recommendedName>
</protein>
<gene>
    <name evidence="1" type="ORF">DRT62_16760</name>
</gene>
<evidence type="ECO:0000313" key="1">
    <source>
        <dbReference type="EMBL" id="EBS2301359.1"/>
    </source>
</evidence>
<sequence>MNISKQKQDLILTQVLNDFASCEDAHSTGIELDNESYLYYVGQKPAATVIEGTVIGDFVVPILSIYARETLSQLLDSFTEDDKLAVKLRPSGSFKNQAVEDLLTDNVNHYFFKDGGYEKLELAIKQALISPAGAWTKSYLDQRVMTDKATSKNWVEVSQFYTFIREGWDIDFPIEFQDQKRGKKGGFEWKKETTVAVDPQTRLPTENELWFVKGKIPLIKQINEPKTDVIPSCDIWVDTTKGSDFNKIRHITHRIRMTVGEAKQRGYDPEKLTKAAKQDEDSTLPSLFFSEDFKSRGEYVKNQSTDPDEQELDILEHYGYSAHIEGETRLYKTTTTRFDYLDIDEINYIPFARGQMETLLGNFYGRSLYDLAKPFQDELSVMERINRHDAIMNSFPAWQALQGNYERSHLLQNSRPGAIVEVKQIGAIQPFERKALPESFYRSQESLKQLADTALSTRNGATDFSNGVDRTSAKTVQLGLYQEGLDGSIVSKNVARTLIEPTLRNILRLVLAYPELLRGPDGQPVDLNNIVLPEDGDFICDINTSADDLAQVNQIMQMGQYALQMSQAQLPFMNNDAIYNQLTIFAKRMDLDPEFVLTSPQVSPEQQEIEKQRSDMVMEMDAIKIQREAAALRKDTAETALIDAKRVELIKDGSHSRSIQAQESLTAQAKVMAEKSSKDAQTAVKARDVEVKDRAVSLEAILGAAKHTTDITAPINGVR</sequence>